<comment type="similarity">
    <text evidence="1">Belongs to the ABC transporter superfamily.</text>
</comment>
<dbReference type="GO" id="GO:0016887">
    <property type="term" value="F:ATP hydrolysis activity"/>
    <property type="evidence" value="ECO:0007669"/>
    <property type="project" value="InterPro"/>
</dbReference>
<dbReference type="PROSITE" id="PS00211">
    <property type="entry name" value="ABC_TRANSPORTER_1"/>
    <property type="match status" value="1"/>
</dbReference>
<sequence>MTVAITDASFIYRGEDTAALSGINLEITGGTMTAVLGPLGSGTSTMCRMLSGQLSSRGSLTGTVDLSGTVALLGDDPEAQLSGMTSNVGDETQLACRLLGSDPTDAGRRARHLLELLGIGELWGRRLDSLSGGQRQLVALARILAPAPDLLVLDQPAQSLDPQMRERLATVLQEFCDRGGAVLITGHQTDELIHICREVLVLDAGRLQTATASTPFGGIWDSLLDDATDHPKTTNRQSDPLLTVRDLTVDRGSRRILDGFELDLRPGELTTVTGANGVGKSTLLRALLGLVDRSAALTASITVSRLGEMIRLDTLPAHARSAHLGWVGQDPGLQLSAATVARELFHAAPLPPHRRRDRGQVRDQRRADVDTVLAEAHLTEVADDHPFDLDVPRRKDIVIASALMTEATVLLLDEPTIGRDLAAMTRLNAIIESFLNRGGAVLATTHDQRWANECAHRRLRLIDGRARS</sequence>
<feature type="domain" description="ABC transporter" evidence="5">
    <location>
        <begin position="3"/>
        <end position="229"/>
    </location>
</feature>
<feature type="domain" description="ABC transporter" evidence="5">
    <location>
        <begin position="242"/>
        <end position="468"/>
    </location>
</feature>
<gene>
    <name evidence="6" type="ORF">SAMN04489752_2690</name>
</gene>
<dbReference type="InterPro" id="IPR027417">
    <property type="entry name" value="P-loop_NTPase"/>
</dbReference>
<dbReference type="Gene3D" id="3.40.50.300">
    <property type="entry name" value="P-loop containing nucleotide triphosphate hydrolases"/>
    <property type="match status" value="2"/>
</dbReference>
<dbReference type="PROSITE" id="PS50893">
    <property type="entry name" value="ABC_TRANSPORTER_2"/>
    <property type="match status" value="2"/>
</dbReference>
<dbReference type="GO" id="GO:0042626">
    <property type="term" value="F:ATPase-coupled transmembrane transporter activity"/>
    <property type="evidence" value="ECO:0007669"/>
    <property type="project" value="TreeGrafter"/>
</dbReference>
<keyword evidence="7" id="KW-1185">Reference proteome</keyword>
<evidence type="ECO:0000313" key="7">
    <source>
        <dbReference type="Proteomes" id="UP000199597"/>
    </source>
</evidence>
<dbReference type="GO" id="GO:0043190">
    <property type="term" value="C:ATP-binding cassette (ABC) transporter complex"/>
    <property type="evidence" value="ECO:0007669"/>
    <property type="project" value="TreeGrafter"/>
</dbReference>
<evidence type="ECO:0000313" key="6">
    <source>
        <dbReference type="EMBL" id="SDS85521.1"/>
    </source>
</evidence>
<dbReference type="SUPFAM" id="SSF52540">
    <property type="entry name" value="P-loop containing nucleoside triphosphate hydrolases"/>
    <property type="match status" value="2"/>
</dbReference>
<dbReference type="CDD" id="cd03225">
    <property type="entry name" value="ABC_cobalt_CbiO_domain1"/>
    <property type="match status" value="1"/>
</dbReference>
<dbReference type="SMART" id="SM00382">
    <property type="entry name" value="AAA"/>
    <property type="match status" value="2"/>
</dbReference>
<dbReference type="InterPro" id="IPR017871">
    <property type="entry name" value="ABC_transporter-like_CS"/>
</dbReference>
<evidence type="ECO:0000256" key="1">
    <source>
        <dbReference type="ARBA" id="ARBA00005417"/>
    </source>
</evidence>
<evidence type="ECO:0000256" key="3">
    <source>
        <dbReference type="ARBA" id="ARBA00022741"/>
    </source>
</evidence>
<dbReference type="AlphaFoldDB" id="A0A1H1VMB0"/>
<dbReference type="InterPro" id="IPR003593">
    <property type="entry name" value="AAA+_ATPase"/>
</dbReference>
<accession>A0A1H1VMB0</accession>
<proteinExistence type="inferred from homology"/>
<dbReference type="GO" id="GO:0005524">
    <property type="term" value="F:ATP binding"/>
    <property type="evidence" value="ECO:0007669"/>
    <property type="project" value="UniProtKB-KW"/>
</dbReference>
<evidence type="ECO:0000259" key="5">
    <source>
        <dbReference type="PROSITE" id="PS50893"/>
    </source>
</evidence>
<keyword evidence="2" id="KW-0813">Transport</keyword>
<dbReference type="RefSeq" id="WP_092014828.1">
    <property type="nucleotide sequence ID" value="NZ_LT629766.1"/>
</dbReference>
<dbReference type="InterPro" id="IPR003439">
    <property type="entry name" value="ABC_transporter-like_ATP-bd"/>
</dbReference>
<evidence type="ECO:0000256" key="2">
    <source>
        <dbReference type="ARBA" id="ARBA00022448"/>
    </source>
</evidence>
<dbReference type="PANTHER" id="PTHR43553:SF24">
    <property type="entry name" value="ENERGY-COUPLING FACTOR TRANSPORTER ATP-BINDING PROTEIN ECFA1"/>
    <property type="match status" value="1"/>
</dbReference>
<dbReference type="STRING" id="1136497.SAMN04489752_2690"/>
<dbReference type="Pfam" id="PF00005">
    <property type="entry name" value="ABC_tran"/>
    <property type="match status" value="2"/>
</dbReference>
<organism evidence="6 7">
    <name type="scientific">Brevibacterium siliguriense</name>
    <dbReference type="NCBI Taxonomy" id="1136497"/>
    <lineage>
        <taxon>Bacteria</taxon>
        <taxon>Bacillati</taxon>
        <taxon>Actinomycetota</taxon>
        <taxon>Actinomycetes</taxon>
        <taxon>Micrococcales</taxon>
        <taxon>Brevibacteriaceae</taxon>
        <taxon>Brevibacterium</taxon>
    </lineage>
</organism>
<keyword evidence="3" id="KW-0547">Nucleotide-binding</keyword>
<dbReference type="Proteomes" id="UP000199597">
    <property type="component" value="Chromosome I"/>
</dbReference>
<dbReference type="PANTHER" id="PTHR43553">
    <property type="entry name" value="HEAVY METAL TRANSPORTER"/>
    <property type="match status" value="1"/>
</dbReference>
<keyword evidence="4" id="KW-0067">ATP-binding</keyword>
<reference evidence="7" key="1">
    <citation type="submission" date="2016-10" db="EMBL/GenBank/DDBJ databases">
        <authorList>
            <person name="Varghese N."/>
            <person name="Submissions S."/>
        </authorList>
    </citation>
    <scope>NUCLEOTIDE SEQUENCE [LARGE SCALE GENOMIC DNA]</scope>
    <source>
        <strain evidence="7">DSM 23676</strain>
    </source>
</reference>
<dbReference type="InterPro" id="IPR050095">
    <property type="entry name" value="ECF_ABC_transporter_ATP-bd"/>
</dbReference>
<evidence type="ECO:0000256" key="4">
    <source>
        <dbReference type="ARBA" id="ARBA00022840"/>
    </source>
</evidence>
<protein>
    <submittedName>
        <fullName evidence="6">ABC transporter</fullName>
    </submittedName>
</protein>
<dbReference type="OrthoDB" id="501320at2"/>
<dbReference type="InterPro" id="IPR015856">
    <property type="entry name" value="ABC_transpr_CbiO/EcfA_su"/>
</dbReference>
<dbReference type="EMBL" id="LT629766">
    <property type="protein sequence ID" value="SDS85521.1"/>
    <property type="molecule type" value="Genomic_DNA"/>
</dbReference>
<name>A0A1H1VMB0_9MICO</name>